<proteinExistence type="predicted"/>
<sequence>MECLFLEERKWKRCADLALPRSGVGVVSLQMRVYVMGGRYNTR</sequence>
<keyword evidence="3" id="KW-1185">Reference proteome</keyword>
<feature type="non-terminal residue" evidence="1">
    <location>
        <position position="43"/>
    </location>
</feature>
<evidence type="ECO:0000313" key="3">
    <source>
        <dbReference type="Proteomes" id="UP000663829"/>
    </source>
</evidence>
<dbReference type="Gene3D" id="2.120.10.80">
    <property type="entry name" value="Kelch-type beta propeller"/>
    <property type="match status" value="1"/>
</dbReference>
<evidence type="ECO:0000313" key="1">
    <source>
        <dbReference type="EMBL" id="CAF1669374.1"/>
    </source>
</evidence>
<reference evidence="1" key="1">
    <citation type="submission" date="2021-02" db="EMBL/GenBank/DDBJ databases">
        <authorList>
            <person name="Nowell W R."/>
        </authorList>
    </citation>
    <scope>NUCLEOTIDE SEQUENCE</scope>
</reference>
<name>A0A816G588_9BILA</name>
<dbReference type="InterPro" id="IPR015915">
    <property type="entry name" value="Kelch-typ_b-propeller"/>
</dbReference>
<dbReference type="AlphaFoldDB" id="A0A816G588"/>
<dbReference type="SUPFAM" id="SSF117281">
    <property type="entry name" value="Kelch motif"/>
    <property type="match status" value="1"/>
</dbReference>
<dbReference type="EMBL" id="CAJNOQ010060009">
    <property type="protein sequence ID" value="CAF1669374.1"/>
    <property type="molecule type" value="Genomic_DNA"/>
</dbReference>
<comment type="caution">
    <text evidence="1">The sequence shown here is derived from an EMBL/GenBank/DDBJ whole genome shotgun (WGS) entry which is preliminary data.</text>
</comment>
<evidence type="ECO:0000313" key="2">
    <source>
        <dbReference type="EMBL" id="CAF4637225.1"/>
    </source>
</evidence>
<dbReference type="Proteomes" id="UP000663829">
    <property type="component" value="Unassembled WGS sequence"/>
</dbReference>
<gene>
    <name evidence="1" type="ORF">GPM918_LOCUS46259</name>
    <name evidence="2" type="ORF">SRO942_LOCUS50031</name>
</gene>
<organism evidence="1 3">
    <name type="scientific">Didymodactylos carnosus</name>
    <dbReference type="NCBI Taxonomy" id="1234261"/>
    <lineage>
        <taxon>Eukaryota</taxon>
        <taxon>Metazoa</taxon>
        <taxon>Spiralia</taxon>
        <taxon>Gnathifera</taxon>
        <taxon>Rotifera</taxon>
        <taxon>Eurotatoria</taxon>
        <taxon>Bdelloidea</taxon>
        <taxon>Philodinida</taxon>
        <taxon>Philodinidae</taxon>
        <taxon>Didymodactylos</taxon>
    </lineage>
</organism>
<protein>
    <submittedName>
        <fullName evidence="1">Uncharacterized protein</fullName>
    </submittedName>
</protein>
<dbReference type="OrthoDB" id="45365at2759"/>
<dbReference type="Proteomes" id="UP000681722">
    <property type="component" value="Unassembled WGS sequence"/>
</dbReference>
<accession>A0A816G588</accession>
<dbReference type="EMBL" id="CAJOBC010138543">
    <property type="protein sequence ID" value="CAF4637225.1"/>
    <property type="molecule type" value="Genomic_DNA"/>
</dbReference>